<dbReference type="Proteomes" id="UP000276215">
    <property type="component" value="Unassembled WGS sequence"/>
</dbReference>
<organism evidence="1 2">
    <name type="scientific">Choiromyces venosus 120613-1</name>
    <dbReference type="NCBI Taxonomy" id="1336337"/>
    <lineage>
        <taxon>Eukaryota</taxon>
        <taxon>Fungi</taxon>
        <taxon>Dikarya</taxon>
        <taxon>Ascomycota</taxon>
        <taxon>Pezizomycotina</taxon>
        <taxon>Pezizomycetes</taxon>
        <taxon>Pezizales</taxon>
        <taxon>Tuberaceae</taxon>
        <taxon>Choiromyces</taxon>
    </lineage>
</organism>
<evidence type="ECO:0000313" key="1">
    <source>
        <dbReference type="EMBL" id="RPA99215.1"/>
    </source>
</evidence>
<proteinExistence type="predicted"/>
<dbReference type="AlphaFoldDB" id="A0A3N4JLU4"/>
<accession>A0A3N4JLU4</accession>
<evidence type="ECO:0000313" key="2">
    <source>
        <dbReference type="Proteomes" id="UP000276215"/>
    </source>
</evidence>
<keyword evidence="2" id="KW-1185">Reference proteome</keyword>
<dbReference type="EMBL" id="ML120389">
    <property type="protein sequence ID" value="RPA99215.1"/>
    <property type="molecule type" value="Genomic_DNA"/>
</dbReference>
<reference evidence="1 2" key="1">
    <citation type="journal article" date="2018" name="Nat. Ecol. Evol.">
        <title>Pezizomycetes genomes reveal the molecular basis of ectomycorrhizal truffle lifestyle.</title>
        <authorList>
            <person name="Murat C."/>
            <person name="Payen T."/>
            <person name="Noel B."/>
            <person name="Kuo A."/>
            <person name="Morin E."/>
            <person name="Chen J."/>
            <person name="Kohler A."/>
            <person name="Krizsan K."/>
            <person name="Balestrini R."/>
            <person name="Da Silva C."/>
            <person name="Montanini B."/>
            <person name="Hainaut M."/>
            <person name="Levati E."/>
            <person name="Barry K.W."/>
            <person name="Belfiori B."/>
            <person name="Cichocki N."/>
            <person name="Clum A."/>
            <person name="Dockter R.B."/>
            <person name="Fauchery L."/>
            <person name="Guy J."/>
            <person name="Iotti M."/>
            <person name="Le Tacon F."/>
            <person name="Lindquist E.A."/>
            <person name="Lipzen A."/>
            <person name="Malagnac F."/>
            <person name="Mello A."/>
            <person name="Molinier V."/>
            <person name="Miyauchi S."/>
            <person name="Poulain J."/>
            <person name="Riccioni C."/>
            <person name="Rubini A."/>
            <person name="Sitrit Y."/>
            <person name="Splivallo R."/>
            <person name="Traeger S."/>
            <person name="Wang M."/>
            <person name="Zifcakova L."/>
            <person name="Wipf D."/>
            <person name="Zambonelli A."/>
            <person name="Paolocci F."/>
            <person name="Nowrousian M."/>
            <person name="Ottonello S."/>
            <person name="Baldrian P."/>
            <person name="Spatafora J.W."/>
            <person name="Henrissat B."/>
            <person name="Nagy L.G."/>
            <person name="Aury J.M."/>
            <person name="Wincker P."/>
            <person name="Grigoriev I.V."/>
            <person name="Bonfante P."/>
            <person name="Martin F.M."/>
        </authorList>
    </citation>
    <scope>NUCLEOTIDE SEQUENCE [LARGE SCALE GENOMIC DNA]</scope>
    <source>
        <strain evidence="1 2">120613-1</strain>
    </source>
</reference>
<protein>
    <submittedName>
        <fullName evidence="1">Uncharacterized protein</fullName>
    </submittedName>
</protein>
<name>A0A3N4JLU4_9PEZI</name>
<gene>
    <name evidence="1" type="ORF">L873DRAFT_934121</name>
</gene>
<sequence length="159" mass="18162">MYRSPLLTLLIQCLNEVTFRNCIISPSSPIPPHFPFLLFSSRPSSLSSLLSPPKPAKRQPQNRPTTSLRHCLNTTHSAHICQHRDSRFQLPDRPRLSICLNAQYRSAILYFSGRAKTIGQVMSACHYLSVHHTLVATLNLCVQWEILDNVAHRIRMYNS</sequence>